<dbReference type="InterPro" id="IPR017853">
    <property type="entry name" value="GH"/>
</dbReference>
<feature type="chain" id="PRO_5012531509" description="Glycoside hydrolase family 5 domain-containing protein" evidence="8">
    <location>
        <begin position="33"/>
        <end position="495"/>
    </location>
</feature>
<feature type="signal peptide" evidence="8">
    <location>
        <begin position="1"/>
        <end position="32"/>
    </location>
</feature>
<evidence type="ECO:0000256" key="8">
    <source>
        <dbReference type="SAM" id="SignalP"/>
    </source>
</evidence>
<dbReference type="Pfam" id="PF00150">
    <property type="entry name" value="Cellulase"/>
    <property type="match status" value="1"/>
</dbReference>
<dbReference type="InterPro" id="IPR001547">
    <property type="entry name" value="Glyco_hydro_5"/>
</dbReference>
<evidence type="ECO:0000256" key="3">
    <source>
        <dbReference type="ARBA" id="ARBA00023001"/>
    </source>
</evidence>
<evidence type="ECO:0000256" key="4">
    <source>
        <dbReference type="ARBA" id="ARBA00023277"/>
    </source>
</evidence>
<dbReference type="GO" id="GO:0030245">
    <property type="term" value="P:cellulose catabolic process"/>
    <property type="evidence" value="ECO:0007669"/>
    <property type="project" value="UniProtKB-KW"/>
</dbReference>
<keyword evidence="5 7" id="KW-0326">Glycosidase</keyword>
<comment type="similarity">
    <text evidence="1 7">Belongs to the glycosyl hydrolase 5 (cellulase A) family.</text>
</comment>
<keyword evidence="8" id="KW-0732">Signal</keyword>
<evidence type="ECO:0000256" key="2">
    <source>
        <dbReference type="ARBA" id="ARBA00022801"/>
    </source>
</evidence>
<dbReference type="Gene3D" id="3.20.20.80">
    <property type="entry name" value="Glycosidases"/>
    <property type="match status" value="1"/>
</dbReference>
<feature type="domain" description="Glycoside hydrolase family 5" evidence="9">
    <location>
        <begin position="72"/>
        <end position="314"/>
    </location>
</feature>
<keyword evidence="6" id="KW-0624">Polysaccharide degradation</keyword>
<dbReference type="GO" id="GO:0009986">
    <property type="term" value="C:cell surface"/>
    <property type="evidence" value="ECO:0007669"/>
    <property type="project" value="TreeGrafter"/>
</dbReference>
<dbReference type="EMBL" id="MAAF01000102">
    <property type="protein sequence ID" value="OUR76459.1"/>
    <property type="molecule type" value="Genomic_DNA"/>
</dbReference>
<evidence type="ECO:0000256" key="6">
    <source>
        <dbReference type="ARBA" id="ARBA00023326"/>
    </source>
</evidence>
<evidence type="ECO:0000256" key="5">
    <source>
        <dbReference type="ARBA" id="ARBA00023295"/>
    </source>
</evidence>
<evidence type="ECO:0000313" key="10">
    <source>
        <dbReference type="EMBL" id="OUR76459.1"/>
    </source>
</evidence>
<dbReference type="GO" id="GO:0005576">
    <property type="term" value="C:extracellular region"/>
    <property type="evidence" value="ECO:0007669"/>
    <property type="project" value="TreeGrafter"/>
</dbReference>
<dbReference type="Gene3D" id="2.60.120.260">
    <property type="entry name" value="Galactose-binding domain-like"/>
    <property type="match status" value="1"/>
</dbReference>
<dbReference type="Proteomes" id="UP000243053">
    <property type="component" value="Unassembled WGS sequence"/>
</dbReference>
<comment type="caution">
    <text evidence="10">The sequence shown here is derived from an EMBL/GenBank/DDBJ whole genome shotgun (WGS) entry which is preliminary data.</text>
</comment>
<evidence type="ECO:0000256" key="7">
    <source>
        <dbReference type="RuleBase" id="RU361153"/>
    </source>
</evidence>
<reference evidence="11" key="1">
    <citation type="journal article" date="2017" name="Proc. Natl. Acad. Sci. U.S.A.">
        <title>Simulation of Deepwater Horizon oil plume reveals substrate specialization within a complex community of hydrocarbon degraders.</title>
        <authorList>
            <person name="Hu P."/>
            <person name="Dubinsky E.A."/>
            <person name="Probst A.J."/>
            <person name="Wang J."/>
            <person name="Sieber C.M.K."/>
            <person name="Tom L.M."/>
            <person name="Gardinali P."/>
            <person name="Banfield J.F."/>
            <person name="Atlas R.M."/>
            <person name="Andersen G.L."/>
        </authorList>
    </citation>
    <scope>NUCLEOTIDE SEQUENCE [LARGE SCALE GENOMIC DNA]</scope>
</reference>
<keyword evidence="4" id="KW-0119">Carbohydrate metabolism</keyword>
<gene>
    <name evidence="10" type="ORF">A9Q75_16485</name>
</gene>
<name>A0A1Y5E2A6_COLPS</name>
<accession>A0A1Y5E2A6</accession>
<dbReference type="SUPFAM" id="SSF51445">
    <property type="entry name" value="(Trans)glycosidases"/>
    <property type="match status" value="1"/>
</dbReference>
<organism evidence="10 11">
    <name type="scientific">Colwellia psychrerythraea</name>
    <name type="common">Vibrio psychroerythus</name>
    <dbReference type="NCBI Taxonomy" id="28229"/>
    <lineage>
        <taxon>Bacteria</taxon>
        <taxon>Pseudomonadati</taxon>
        <taxon>Pseudomonadota</taxon>
        <taxon>Gammaproteobacteria</taxon>
        <taxon>Alteromonadales</taxon>
        <taxon>Colwelliaceae</taxon>
        <taxon>Colwellia</taxon>
    </lineage>
</organism>
<protein>
    <recommendedName>
        <fullName evidence="9">Glycoside hydrolase family 5 domain-containing protein</fullName>
    </recommendedName>
</protein>
<evidence type="ECO:0000259" key="9">
    <source>
        <dbReference type="Pfam" id="PF00150"/>
    </source>
</evidence>
<evidence type="ECO:0000313" key="11">
    <source>
        <dbReference type="Proteomes" id="UP000243053"/>
    </source>
</evidence>
<evidence type="ECO:0000256" key="1">
    <source>
        <dbReference type="ARBA" id="ARBA00005641"/>
    </source>
</evidence>
<dbReference type="InterPro" id="IPR050386">
    <property type="entry name" value="Glycosyl_hydrolase_5"/>
</dbReference>
<proteinExistence type="inferred from homology"/>
<dbReference type="PANTHER" id="PTHR31297">
    <property type="entry name" value="GLUCAN ENDO-1,6-BETA-GLUCOSIDASE B"/>
    <property type="match status" value="1"/>
</dbReference>
<keyword evidence="2 7" id="KW-0378">Hydrolase</keyword>
<dbReference type="AlphaFoldDB" id="A0A1Y5E2A6"/>
<dbReference type="PANTHER" id="PTHR31297:SF41">
    <property type="entry name" value="ENDOGLUCANASE, PUTATIVE (AFU_ORTHOLOGUE AFUA_5G01830)-RELATED"/>
    <property type="match status" value="1"/>
</dbReference>
<sequence length="495" mass="54057">MIKTNKKTKQYSKIATALSLALLASASNMAYAEVLNSTTPITPQNMVKMMGSGVDATWSEVPNKIVDYTPAATIAFANKGFKHVRLRLAKDPASATWAYLDEQIQDALDNGMIPIIANQSHAFEDNPTAQTQADWVQWWQDMAVHYKDYPYELMFDLIVEIAASSPLSDEPIDQLNQAYEQAVTAIRNAGGYNDKRIVIFSAHKRSDATRMNQLDIPTQGNGFLMGEFHEGYASGPSTDPTNPHYYWDGGAAEIQLMTDRADAAVAWSNATGIPIWEGAWMAGNYNKGDDYDVSRQIAFVNDFIAVLNERNIPHAVNATKKFYDVSTNSWTYLETVADAIIALDISGEVTPPPAGETIIFSDDFETGALGAWAVSGTSAKVTTAASFEGTYGVQLKKTTRLKATISTLGYDSVNLSFSAKTDALDTGEVLKAEYSIDGGSTFTTLVQVNNTSWERQSLALPNEALALDNLVIKLVLTANRNNEIAYIDNVIITGE</sequence>
<dbReference type="GO" id="GO:0008422">
    <property type="term" value="F:beta-glucosidase activity"/>
    <property type="evidence" value="ECO:0007669"/>
    <property type="project" value="TreeGrafter"/>
</dbReference>
<keyword evidence="3" id="KW-0136">Cellulose degradation</keyword>